<evidence type="ECO:0000313" key="1">
    <source>
        <dbReference type="EMBL" id="CBX94031.1"/>
    </source>
</evidence>
<protein>
    <submittedName>
        <fullName evidence="1">Predicted protein</fullName>
    </submittedName>
</protein>
<organism evidence="2">
    <name type="scientific">Leptosphaeria maculans (strain JN3 / isolate v23.1.3 / race Av1-4-5-6-7-8)</name>
    <name type="common">Blackleg fungus</name>
    <name type="synonym">Phoma lingam</name>
    <dbReference type="NCBI Taxonomy" id="985895"/>
    <lineage>
        <taxon>Eukaryota</taxon>
        <taxon>Fungi</taxon>
        <taxon>Dikarya</taxon>
        <taxon>Ascomycota</taxon>
        <taxon>Pezizomycotina</taxon>
        <taxon>Dothideomycetes</taxon>
        <taxon>Pleosporomycetidae</taxon>
        <taxon>Pleosporales</taxon>
        <taxon>Pleosporineae</taxon>
        <taxon>Leptosphaeriaceae</taxon>
        <taxon>Plenodomus</taxon>
        <taxon>Plenodomus lingam/Leptosphaeria maculans species complex</taxon>
    </lineage>
</organism>
<keyword evidence="2" id="KW-1185">Reference proteome</keyword>
<reference evidence="2" key="1">
    <citation type="journal article" date="2011" name="Nat. Commun.">
        <title>Effector diversification within compartments of the Leptosphaeria maculans genome affected by Repeat-Induced Point mutations.</title>
        <authorList>
            <person name="Rouxel T."/>
            <person name="Grandaubert J."/>
            <person name="Hane J.K."/>
            <person name="Hoede C."/>
            <person name="van de Wouw A.P."/>
            <person name="Couloux A."/>
            <person name="Dominguez V."/>
            <person name="Anthouard V."/>
            <person name="Bally P."/>
            <person name="Bourras S."/>
            <person name="Cozijnsen A.J."/>
            <person name="Ciuffetti L.M."/>
            <person name="Degrave A."/>
            <person name="Dilmaghani A."/>
            <person name="Duret L."/>
            <person name="Fudal I."/>
            <person name="Goodwin S.B."/>
            <person name="Gout L."/>
            <person name="Glaser N."/>
            <person name="Linglin J."/>
            <person name="Kema G.H.J."/>
            <person name="Lapalu N."/>
            <person name="Lawrence C.B."/>
            <person name="May K."/>
            <person name="Meyer M."/>
            <person name="Ollivier B."/>
            <person name="Poulain J."/>
            <person name="Schoch C.L."/>
            <person name="Simon A."/>
            <person name="Spatafora J.W."/>
            <person name="Stachowiak A."/>
            <person name="Turgeon B.G."/>
            <person name="Tyler B.M."/>
            <person name="Vincent D."/>
            <person name="Weissenbach J."/>
            <person name="Amselem J."/>
            <person name="Quesneville H."/>
            <person name="Oliver R.P."/>
            <person name="Wincker P."/>
            <person name="Balesdent M.-H."/>
            <person name="Howlett B.J."/>
        </authorList>
    </citation>
    <scope>NUCLEOTIDE SEQUENCE [LARGE SCALE GENOMIC DNA]</scope>
    <source>
        <strain evidence="2">JN3 / isolate v23.1.3 / race Av1-4-5-6-7-8</strain>
    </source>
</reference>
<sequence>MYRKNSFQRFWICGVGTKPEESRTKAKRSEASGIVGTRLLQEAVQCLKIIPHALESSWSGSIQILGCGFALAILHTRTAGLV</sequence>
<evidence type="ECO:0000313" key="2">
    <source>
        <dbReference type="Proteomes" id="UP000002668"/>
    </source>
</evidence>
<dbReference type="HOGENOM" id="CLU_2558690_0_0_1"/>
<dbReference type="EMBL" id="FP929116">
    <property type="protein sequence ID" value="CBX94031.1"/>
    <property type="molecule type" value="Genomic_DNA"/>
</dbReference>
<proteinExistence type="predicted"/>
<dbReference type="Proteomes" id="UP000002668">
    <property type="component" value="Genome"/>
</dbReference>
<dbReference type="InParanoid" id="E4ZQM6"/>
<accession>E4ZQM6</accession>
<gene>
    <name evidence="1" type="ORF">LEMA_uP037050.1</name>
</gene>
<name>E4ZQM6_LEPMJ</name>
<dbReference type="AlphaFoldDB" id="E4ZQM6"/>
<dbReference type="VEuPathDB" id="FungiDB:LEMA_uP037050.1"/>